<proteinExistence type="predicted"/>
<gene>
    <name evidence="1" type="ORF">SDC9_138859</name>
</gene>
<dbReference type="EMBL" id="VSSQ01038752">
    <property type="protein sequence ID" value="MPM91727.1"/>
    <property type="molecule type" value="Genomic_DNA"/>
</dbReference>
<protein>
    <submittedName>
        <fullName evidence="1">Uncharacterized protein</fullName>
    </submittedName>
</protein>
<dbReference type="AlphaFoldDB" id="A0A645DQW9"/>
<sequence>MTRKFNPSFGYSLNYPKNQITWDRNELDISERVKPDSRRMEYLYKIMDVLEKKGIPLILIKTPYYIDDEDAKIYNSIWDVAEEKNIPVIDFNQKLKELNFIFDIDGDSWHTNARGAMKVTSYIANELLEKYSFSENYEQYNAQYQVEYAKTLYALYSRQFNFEILRDYFDSTGVTVLINYNKKGPIELNNEDLSNYQSLGIDFSLANQLISYRNHEFVIEDDEINLEVNNHHYKLDSNGDLWIDNQWINSQDTSLKFIVIDNETGYLVDNFQIDFLDQLYIYRK</sequence>
<dbReference type="Gene3D" id="3.40.50.1110">
    <property type="entry name" value="SGNH hydrolase"/>
    <property type="match status" value="1"/>
</dbReference>
<dbReference type="InterPro" id="IPR036514">
    <property type="entry name" value="SGNH_hydro_sf"/>
</dbReference>
<name>A0A645DQW9_9ZZZZ</name>
<organism evidence="1">
    <name type="scientific">bioreactor metagenome</name>
    <dbReference type="NCBI Taxonomy" id="1076179"/>
    <lineage>
        <taxon>unclassified sequences</taxon>
        <taxon>metagenomes</taxon>
        <taxon>ecological metagenomes</taxon>
    </lineage>
</organism>
<dbReference type="SUPFAM" id="SSF52266">
    <property type="entry name" value="SGNH hydrolase"/>
    <property type="match status" value="1"/>
</dbReference>
<comment type="caution">
    <text evidence="1">The sequence shown here is derived from an EMBL/GenBank/DDBJ whole genome shotgun (WGS) entry which is preliminary data.</text>
</comment>
<evidence type="ECO:0000313" key="1">
    <source>
        <dbReference type="EMBL" id="MPM91727.1"/>
    </source>
</evidence>
<reference evidence="1" key="1">
    <citation type="submission" date="2019-08" db="EMBL/GenBank/DDBJ databases">
        <authorList>
            <person name="Kucharzyk K."/>
            <person name="Murdoch R.W."/>
            <person name="Higgins S."/>
            <person name="Loffler F."/>
        </authorList>
    </citation>
    <scope>NUCLEOTIDE SEQUENCE</scope>
</reference>
<accession>A0A645DQW9</accession>